<dbReference type="KEGG" id="vg:956601"/>
<evidence type="ECO:0000256" key="1">
    <source>
        <dbReference type="ARBA" id="ARBA00012494"/>
    </source>
</evidence>
<keyword evidence="11" id="KW-0106">Calcium</keyword>
<dbReference type="Proteomes" id="UP000000734">
    <property type="component" value="Genome"/>
</dbReference>
<dbReference type="GO" id="GO:0003968">
    <property type="term" value="F:RNA-directed RNA polymerase activity"/>
    <property type="evidence" value="ECO:0000314"/>
    <property type="project" value="CACAO"/>
</dbReference>
<keyword evidence="3" id="KW-0808">Transferase</keyword>
<dbReference type="PIRSF" id="PIRSF004131">
    <property type="entry name" value="RNA_pol_phage_P2"/>
    <property type="match status" value="1"/>
</dbReference>
<keyword evidence="2" id="KW-0696">RNA-directed RNA polymerase</keyword>
<keyword evidence="5" id="KW-0547">Nucleotide-binding</keyword>
<gene>
    <name evidence="9" type="primary">2</name>
</gene>
<dbReference type="GO" id="GO:0039694">
    <property type="term" value="P:viral RNA genome replication"/>
    <property type="evidence" value="ECO:0007669"/>
    <property type="project" value="InterPro"/>
</dbReference>
<sequence length="636" mass="71618">MASFVPLVGDPKLEGSYFSWVNNQPSAMDDYSLVKTVAAIRTAFGPSINRAPSFKDVTQLVVVTRTGVKHYKANDPQYLRFQKELADALQQFEPSKQLTLGVTGLGLTRDFGTMYTHGAVFMNPTLSPRVDRLGETGGELPSDYMLALSIMSEIYFEEFKPAKVRTNGKSKTGLPNNTKDAREKKKFFMSLMDHGTGWSSALAKGDYSYSAKYYGSAPITLPTYRDQLEKPGKKRDGYDFLGNAVVAADKSIPSKYSQGVDGLHALRRRTAYAVSYAAATPMQCFVAGCRHIALERYGETWHEHDAEDIIRRIYKYGFYELYDASAFDTGFSWKEITTMIDAIPGITDLARDYMRSVHRLPLLITSDVRGVKGAYLLNMDKYSPGLQSGVPSVSDFGKIRGAAQWSYGLMVLGAIRYQSRAQLKTEFKTLLKHGRPDFAMQNRGDDTMPLAARQKDLQKWCEIVEGFKFCKWEKDTGKKFIGRVLYQRTPESKVVAYSDIVTMLEKTFINERSMFSAHRPFAATGNVMRYEMNMAHPAFGAVMDVVDTIMLKHFGVTYKECFVGAQALEKELNNGVELPDYAGLNQATRDFILDPDVIHYKWRESDIDPRVLDMVMPTSLEPDLCEEAVHKFGFVK</sequence>
<feature type="domain" description="RdRp catalytic" evidence="8">
    <location>
        <begin position="308"/>
        <end position="479"/>
    </location>
</feature>
<dbReference type="EC" id="2.7.7.48" evidence="1"/>
<evidence type="ECO:0000256" key="5">
    <source>
        <dbReference type="ARBA" id="ARBA00022741"/>
    </source>
</evidence>
<keyword evidence="4" id="KW-0548">Nucleotidyltransferase</keyword>
<dbReference type="SMR" id="Q9MC15"/>
<keyword evidence="10" id="KW-1185">Reference proteome</keyword>
<dbReference type="InterPro" id="IPR007096">
    <property type="entry name" value="RNA-dir_Rpol_cat_phage"/>
</dbReference>
<evidence type="ECO:0000256" key="7">
    <source>
        <dbReference type="PIRSR" id="PIRSR004131-1"/>
    </source>
</evidence>
<proteinExistence type="evidence at protein level"/>
<reference evidence="11" key="2">
    <citation type="journal article" date="2024" name="Sci. Rep.">
        <title>Structure of the RNA-dependent RNA polymerase P2 from the cystovirus phi8.</title>
        <authorList>
            <person name="Latimer-Smith M."/>
            <person name="Salgado P.S."/>
            <person name="Forsyth I."/>
            <person name="Makeyev E."/>
            <person name="Poranen M.M."/>
            <person name="Stuart D.I."/>
            <person name="Grimes J.M."/>
            <person name="El Omari K."/>
        </authorList>
    </citation>
    <scope>X-RAY CRYSTALLOGRAPHY (3.00 ANGSTROMS) IN COMPLEX WITH CA(2+)</scope>
</reference>
<feature type="binding site" evidence="7">
    <location>
        <position position="445"/>
    </location>
    <ligand>
        <name>Mg(2+)</name>
        <dbReference type="ChEBI" id="CHEBI:18420"/>
    </ligand>
</feature>
<evidence type="ECO:0007829" key="11">
    <source>
        <dbReference type="PDB" id="9FEJ"/>
    </source>
</evidence>
<dbReference type="GO" id="GO:0046872">
    <property type="term" value="F:metal ion binding"/>
    <property type="evidence" value="ECO:0007669"/>
    <property type="project" value="UniProtKB-KW"/>
</dbReference>
<reference evidence="9 10" key="1">
    <citation type="journal article" date="2000" name="Virology">
        <title>Characterization of phi8, a bacteriophage containing three double-stranded RNA genomic segments and distantly related to Phi6.</title>
        <authorList>
            <person name="Hoogstraten D."/>
            <person name="Qiao X."/>
            <person name="Sun Y."/>
            <person name="Hu A."/>
            <person name="Onodera S."/>
            <person name="Mindich L."/>
        </authorList>
    </citation>
    <scope>NUCLEOTIDE SEQUENCE [LARGE SCALE GENOMIC DNA]</scope>
</reference>
<keyword evidence="7" id="KW-0460">Magnesium</keyword>
<keyword evidence="11" id="KW-0002">3D-structure</keyword>
<dbReference type="PROSITE" id="PS50522">
    <property type="entry name" value="RDRP_PHAGE"/>
    <property type="match status" value="1"/>
</dbReference>
<feature type="binding site" evidence="11">
    <location>
        <position position="479"/>
    </location>
    <ligand>
        <name>Ca(2+)</name>
        <dbReference type="ChEBI" id="CHEBI:29108"/>
    </ligand>
</feature>
<evidence type="ECO:0000256" key="4">
    <source>
        <dbReference type="ARBA" id="ARBA00022695"/>
    </source>
</evidence>
<keyword evidence="7 11" id="KW-0479">Metal-binding</keyword>
<dbReference type="InterPro" id="IPR016406">
    <property type="entry name" value="Cystovir_RNA-dir_pol"/>
</dbReference>
<dbReference type="EMBL" id="AF226851">
    <property type="protein sequence ID" value="AAF63300.1"/>
    <property type="molecule type" value="Genomic_RNA"/>
</dbReference>
<dbReference type="SUPFAM" id="SSF56672">
    <property type="entry name" value="DNA/RNA polymerases"/>
    <property type="match status" value="1"/>
</dbReference>
<dbReference type="InterPro" id="IPR043502">
    <property type="entry name" value="DNA/RNA_pol_sf"/>
</dbReference>
<keyword evidence="6" id="KW-0693">Viral RNA replication</keyword>
<evidence type="ECO:0000256" key="6">
    <source>
        <dbReference type="ARBA" id="ARBA00022953"/>
    </source>
</evidence>
<evidence type="ECO:0000259" key="8">
    <source>
        <dbReference type="PROSITE" id="PS50522"/>
    </source>
</evidence>
<evidence type="ECO:0000256" key="3">
    <source>
        <dbReference type="ARBA" id="ARBA00022679"/>
    </source>
</evidence>
<feature type="binding site" evidence="11">
    <location>
        <position position="475"/>
    </location>
    <ligand>
        <name>Ca(2+)</name>
        <dbReference type="ChEBI" id="CHEBI:29108"/>
    </ligand>
</feature>
<name>Q9MC15_9VIRU</name>
<dbReference type="GO" id="GO:0000166">
    <property type="term" value="F:nucleotide binding"/>
    <property type="evidence" value="ECO:0007669"/>
    <property type="project" value="UniProtKB-KW"/>
</dbReference>
<organism evidence="9 10">
    <name type="scientific">Pseudomonas phage phi8</name>
    <dbReference type="NCBI Taxonomy" id="120086"/>
    <lineage>
        <taxon>Viruses</taxon>
        <taxon>Riboviria</taxon>
        <taxon>Orthornavirae</taxon>
        <taxon>Duplornaviricota</taxon>
        <taxon>Vidaverviricetes</taxon>
        <taxon>Mindivirales</taxon>
        <taxon>Cystoviridae</taxon>
        <taxon>Alphacystovirus</taxon>
        <taxon>Alphacystovirus phi8</taxon>
        <taxon>Cystovirus phi8</taxon>
    </lineage>
</organism>
<feature type="binding site" evidence="11">
    <location>
        <position position="446"/>
    </location>
    <ligand>
        <name>Ca(2+)</name>
        <dbReference type="ChEBI" id="CHEBI:29108"/>
    </ligand>
</feature>
<evidence type="ECO:0000313" key="9">
    <source>
        <dbReference type="EMBL" id="AAF63300.1"/>
    </source>
</evidence>
<protein>
    <recommendedName>
        <fullName evidence="1">RNA-directed RNA polymerase</fullName>
        <ecNumber evidence="1">2.7.7.48</ecNumber>
    </recommendedName>
</protein>
<dbReference type="PDB" id="9FEJ">
    <property type="method" value="X-ray"/>
    <property type="resolution" value="3.00 A"/>
    <property type="chains" value="A=1-636"/>
</dbReference>
<feature type="binding site" evidence="11">
    <location>
        <position position="323"/>
    </location>
    <ligand>
        <name>Ca(2+)</name>
        <dbReference type="ChEBI" id="CHEBI:29108"/>
    </ligand>
</feature>
<dbReference type="OrthoDB" id="39122at10239"/>
<evidence type="ECO:0000256" key="2">
    <source>
        <dbReference type="ARBA" id="ARBA00022484"/>
    </source>
</evidence>
<accession>Q9MC15</accession>
<evidence type="ECO:0000313" key="10">
    <source>
        <dbReference type="Proteomes" id="UP000000734"/>
    </source>
</evidence>